<gene>
    <name evidence="3" type="ORF">MJO52_08100</name>
</gene>
<dbReference type="SUPFAM" id="SSF50370">
    <property type="entry name" value="Ricin B-like lectins"/>
    <property type="match status" value="1"/>
</dbReference>
<feature type="domain" description="Ricin B lectin" evidence="2">
    <location>
        <begin position="348"/>
        <end position="481"/>
    </location>
</feature>
<dbReference type="RefSeq" id="WP_252085434.1">
    <property type="nucleotide sequence ID" value="NZ_CP092418.1"/>
</dbReference>
<evidence type="ECO:0000259" key="2">
    <source>
        <dbReference type="SMART" id="SM00458"/>
    </source>
</evidence>
<dbReference type="Pfam" id="PF00652">
    <property type="entry name" value="Ricin_B_lectin"/>
    <property type="match status" value="1"/>
</dbReference>
<dbReference type="InterPro" id="IPR000772">
    <property type="entry name" value="Ricin_B_lectin"/>
</dbReference>
<organism evidence="3 4">
    <name type="scientific">Microbulbifer variabilis</name>
    <dbReference type="NCBI Taxonomy" id="266805"/>
    <lineage>
        <taxon>Bacteria</taxon>
        <taxon>Pseudomonadati</taxon>
        <taxon>Pseudomonadota</taxon>
        <taxon>Gammaproteobacteria</taxon>
        <taxon>Cellvibrionales</taxon>
        <taxon>Microbulbiferaceae</taxon>
        <taxon>Microbulbifer</taxon>
    </lineage>
</organism>
<dbReference type="EMBL" id="CP092418">
    <property type="protein sequence ID" value="USD23083.1"/>
    <property type="molecule type" value="Genomic_DNA"/>
</dbReference>
<keyword evidence="1" id="KW-0732">Signal</keyword>
<evidence type="ECO:0000313" key="4">
    <source>
        <dbReference type="Proteomes" id="UP001055658"/>
    </source>
</evidence>
<dbReference type="Gene3D" id="2.80.10.50">
    <property type="match status" value="2"/>
</dbReference>
<dbReference type="SMART" id="SM00458">
    <property type="entry name" value="RICIN"/>
    <property type="match status" value="1"/>
</dbReference>
<reference evidence="3" key="1">
    <citation type="submission" date="2022-02" db="EMBL/GenBank/DDBJ databases">
        <title>Coral-associated bacteria.</title>
        <authorList>
            <person name="Tang K."/>
            <person name="Wang X."/>
        </authorList>
    </citation>
    <scope>NUCLEOTIDE SEQUENCE</scope>
    <source>
        <strain evidence="3">SCSIO 43006</strain>
    </source>
</reference>
<protein>
    <submittedName>
        <fullName evidence="3">Ricin-type beta-trefoil lectin domain protein</fullName>
    </submittedName>
</protein>
<feature type="chain" id="PRO_5046525525" evidence="1">
    <location>
        <begin position="24"/>
        <end position="491"/>
    </location>
</feature>
<proteinExistence type="predicted"/>
<keyword evidence="4" id="KW-1185">Reference proteome</keyword>
<dbReference type="CDD" id="cd00161">
    <property type="entry name" value="beta-trefoil_Ricin-like"/>
    <property type="match status" value="1"/>
</dbReference>
<dbReference type="InterPro" id="IPR035992">
    <property type="entry name" value="Ricin_B-like_lectins"/>
</dbReference>
<dbReference type="SUPFAM" id="SSF51695">
    <property type="entry name" value="PLC-like phosphodiesterases"/>
    <property type="match status" value="1"/>
</dbReference>
<feature type="signal peptide" evidence="1">
    <location>
        <begin position="1"/>
        <end position="23"/>
    </location>
</feature>
<accession>A0ABY4VFP3</accession>
<evidence type="ECO:0000256" key="1">
    <source>
        <dbReference type="SAM" id="SignalP"/>
    </source>
</evidence>
<dbReference type="Gene3D" id="3.20.20.190">
    <property type="entry name" value="Phosphatidylinositol (PI) phosphodiesterase"/>
    <property type="match status" value="1"/>
</dbReference>
<evidence type="ECO:0000313" key="3">
    <source>
        <dbReference type="EMBL" id="USD23083.1"/>
    </source>
</evidence>
<dbReference type="InterPro" id="IPR017946">
    <property type="entry name" value="PLC-like_Pdiesterase_TIM-brl"/>
</dbReference>
<dbReference type="PROSITE" id="PS50231">
    <property type="entry name" value="RICIN_B_LECTIN"/>
    <property type="match status" value="1"/>
</dbReference>
<name>A0ABY4VFP3_9GAMM</name>
<sequence length="491" mass="54848">MPNKVSFSFLFSLLLFFCANPQASIASTPKLIAELPQDDHRIDQLYYLQPHNSYERLATEESLTDWLDKGFRSLELDVVDHGPWQGSNHGPYVAHGQSDIGNHMCRSNGDNDRLVHCLDDIKAWLDNNELNAPLMLYIDMKPDSNWFAAWYADEIYVLDQYIKQQLGDLQFSYQDLLAHLQASSPSSDYRNTLKNIGWPTLGELQSQNKKVLVMFTGGQSGNVNNRMESALDNYPLHAFLCPDVDTADPEEFSGNIDSMDSSSSQKVFCGNVKAGDHYQITANEAANSKQLMHLWSSSGDFSNTDFGYSYIAAAHGATAIGMDPNTVNDTPSHTSQAIPFVGVRRSLPGYFRIQSSQNPNFCMNVSQGYGNGSNLTLANCNSSNEQQFVYTAEGQLRPKGNNKYCVDYNTGSADNGDKMHLWDCDGGNSEKWQVQESGIIQNRDKDWQYCIDTPGASADNGEQLQIYRCNSSDTGQKFSLNAVNEWKQTSF</sequence>
<dbReference type="Proteomes" id="UP001055658">
    <property type="component" value="Chromosome"/>
</dbReference>